<dbReference type="EMBL" id="JXTC01000822">
    <property type="protein sequence ID" value="PON36601.1"/>
    <property type="molecule type" value="Genomic_DNA"/>
</dbReference>
<gene>
    <name evidence="8" type="ORF">TorRG33x02_349020</name>
</gene>
<keyword evidence="3 7" id="KW-0812">Transmembrane</keyword>
<keyword evidence="9" id="KW-1185">Reference proteome</keyword>
<feature type="transmembrane region" description="Helical" evidence="7">
    <location>
        <begin position="25"/>
        <end position="44"/>
    </location>
</feature>
<sequence>MSLDYHPGFDCGGALWFQNLTELPHGVLGSIFPVVIAGLHYINVQISFQRSSLKEATGPLDITVRYFKHYLDYFTLAILLTCYCVPQGALVYWVTNSSLTTIQSLTLKHPAVRAKLELPDKKSPTSDADSGVSSPAVTPLSEPKKLHQVSLKDLSPIELLNLSVQLLSKRQIERAIPIIQLALTKDPESTRGLILMGQTLMQKGILTEAIEYLERAISKILIAGHPTEVVEIDDLILASQWAGSLHIRQGNFKEGLIHLERIGKLKEPDHSVSKARYFDGLLLLSSALYNVGRREEAANYLRLAVAYNPAFNEYLEQCENEDNSLLGDLTKNR</sequence>
<dbReference type="SUPFAM" id="SSF48452">
    <property type="entry name" value="TPR-like"/>
    <property type="match status" value="1"/>
</dbReference>
<accession>A0A2P5AJD5</accession>
<dbReference type="Gene3D" id="1.25.40.10">
    <property type="entry name" value="Tetratricopeptide repeat domain"/>
    <property type="match status" value="1"/>
</dbReference>
<evidence type="ECO:0000256" key="7">
    <source>
        <dbReference type="SAM" id="Phobius"/>
    </source>
</evidence>
<dbReference type="PANTHER" id="PTHR12428">
    <property type="entry name" value="OXA1"/>
    <property type="match status" value="1"/>
</dbReference>
<organism evidence="8 9">
    <name type="scientific">Trema orientale</name>
    <name type="common">Charcoal tree</name>
    <name type="synonym">Celtis orientalis</name>
    <dbReference type="NCBI Taxonomy" id="63057"/>
    <lineage>
        <taxon>Eukaryota</taxon>
        <taxon>Viridiplantae</taxon>
        <taxon>Streptophyta</taxon>
        <taxon>Embryophyta</taxon>
        <taxon>Tracheophyta</taxon>
        <taxon>Spermatophyta</taxon>
        <taxon>Magnoliopsida</taxon>
        <taxon>eudicotyledons</taxon>
        <taxon>Gunneridae</taxon>
        <taxon>Pentapetalae</taxon>
        <taxon>rosids</taxon>
        <taxon>fabids</taxon>
        <taxon>Rosales</taxon>
        <taxon>Cannabaceae</taxon>
        <taxon>Trema</taxon>
    </lineage>
</organism>
<feature type="region of interest" description="Disordered" evidence="6">
    <location>
        <begin position="118"/>
        <end position="141"/>
    </location>
</feature>
<dbReference type="GO" id="GO:0032979">
    <property type="term" value="P:protein insertion into mitochondrial inner membrane from matrix"/>
    <property type="evidence" value="ECO:0007669"/>
    <property type="project" value="TreeGrafter"/>
</dbReference>
<evidence type="ECO:0000313" key="9">
    <source>
        <dbReference type="Proteomes" id="UP000237000"/>
    </source>
</evidence>
<proteinExistence type="inferred from homology"/>
<evidence type="ECO:0000313" key="8">
    <source>
        <dbReference type="EMBL" id="PON36601.1"/>
    </source>
</evidence>
<name>A0A2P5AJD5_TREOI</name>
<dbReference type="Pfam" id="PF13181">
    <property type="entry name" value="TPR_8"/>
    <property type="match status" value="2"/>
</dbReference>
<dbReference type="OrthoDB" id="2148490at2759"/>
<keyword evidence="4 7" id="KW-1133">Transmembrane helix</keyword>
<evidence type="ECO:0000256" key="1">
    <source>
        <dbReference type="ARBA" id="ARBA00004141"/>
    </source>
</evidence>
<dbReference type="PANTHER" id="PTHR12428:SF65">
    <property type="entry name" value="CYTOCHROME C OXIDASE ASSEMBLY PROTEIN COX18, MITOCHONDRIAL"/>
    <property type="match status" value="1"/>
</dbReference>
<keyword evidence="5 7" id="KW-0472">Membrane</keyword>
<comment type="caution">
    <text evidence="8">The sequence shown here is derived from an EMBL/GenBank/DDBJ whole genome shotgun (WGS) entry which is preliminary data.</text>
</comment>
<dbReference type="SMART" id="SM00028">
    <property type="entry name" value="TPR"/>
    <property type="match status" value="3"/>
</dbReference>
<feature type="transmembrane region" description="Helical" evidence="7">
    <location>
        <begin position="73"/>
        <end position="94"/>
    </location>
</feature>
<evidence type="ECO:0000256" key="3">
    <source>
        <dbReference type="ARBA" id="ARBA00022692"/>
    </source>
</evidence>
<comment type="similarity">
    <text evidence="2">Belongs to the OXA1/ALB3/YidC (TC 2.A.9.2) family.</text>
</comment>
<dbReference type="InterPro" id="IPR019734">
    <property type="entry name" value="TPR_rpt"/>
</dbReference>
<feature type="compositionally biased region" description="Polar residues" evidence="6">
    <location>
        <begin position="125"/>
        <end position="136"/>
    </location>
</feature>
<dbReference type="GO" id="GO:0005743">
    <property type="term" value="C:mitochondrial inner membrane"/>
    <property type="evidence" value="ECO:0007669"/>
    <property type="project" value="TreeGrafter"/>
</dbReference>
<dbReference type="InterPro" id="IPR001708">
    <property type="entry name" value="YidC/ALB3/OXA1/COX18"/>
</dbReference>
<reference evidence="9" key="1">
    <citation type="submission" date="2016-06" db="EMBL/GenBank/DDBJ databases">
        <title>Parallel loss of symbiosis genes in relatives of nitrogen-fixing non-legume Parasponia.</title>
        <authorList>
            <person name="Van Velzen R."/>
            <person name="Holmer R."/>
            <person name="Bu F."/>
            <person name="Rutten L."/>
            <person name="Van Zeijl A."/>
            <person name="Liu W."/>
            <person name="Santuari L."/>
            <person name="Cao Q."/>
            <person name="Sharma T."/>
            <person name="Shen D."/>
            <person name="Roswanjaya Y."/>
            <person name="Wardhani T."/>
            <person name="Kalhor M.S."/>
            <person name="Jansen J."/>
            <person name="Van den Hoogen J."/>
            <person name="Gungor B."/>
            <person name="Hartog M."/>
            <person name="Hontelez J."/>
            <person name="Verver J."/>
            <person name="Yang W.-C."/>
            <person name="Schijlen E."/>
            <person name="Repin R."/>
            <person name="Schilthuizen M."/>
            <person name="Schranz E."/>
            <person name="Heidstra R."/>
            <person name="Miyata K."/>
            <person name="Fedorova E."/>
            <person name="Kohlen W."/>
            <person name="Bisseling T."/>
            <person name="Smit S."/>
            <person name="Geurts R."/>
        </authorList>
    </citation>
    <scope>NUCLEOTIDE SEQUENCE [LARGE SCALE GENOMIC DNA]</scope>
    <source>
        <strain evidence="9">cv. RG33-2</strain>
    </source>
</reference>
<dbReference type="AlphaFoldDB" id="A0A2P5AJD5"/>
<protein>
    <submittedName>
        <fullName evidence="8">Membrane insertase</fullName>
    </submittedName>
</protein>
<evidence type="ECO:0000256" key="6">
    <source>
        <dbReference type="SAM" id="MobiDB-lite"/>
    </source>
</evidence>
<comment type="subcellular location">
    <subcellularLocation>
        <location evidence="1">Membrane</location>
        <topology evidence="1">Multi-pass membrane protein</topology>
    </subcellularLocation>
</comment>
<dbReference type="InParanoid" id="A0A2P5AJD5"/>
<evidence type="ECO:0000256" key="4">
    <source>
        <dbReference type="ARBA" id="ARBA00022989"/>
    </source>
</evidence>
<dbReference type="InterPro" id="IPR011990">
    <property type="entry name" value="TPR-like_helical_dom_sf"/>
</dbReference>
<evidence type="ECO:0000256" key="2">
    <source>
        <dbReference type="ARBA" id="ARBA00010583"/>
    </source>
</evidence>
<evidence type="ECO:0000256" key="5">
    <source>
        <dbReference type="ARBA" id="ARBA00023136"/>
    </source>
</evidence>
<dbReference type="Proteomes" id="UP000237000">
    <property type="component" value="Unassembled WGS sequence"/>
</dbReference>
<dbReference type="STRING" id="63057.A0A2P5AJD5"/>
<dbReference type="GO" id="GO:0032977">
    <property type="term" value="F:membrane insertase activity"/>
    <property type="evidence" value="ECO:0007669"/>
    <property type="project" value="InterPro"/>
</dbReference>